<keyword evidence="1" id="KW-0489">Methyltransferase</keyword>
<accession>A0ABX1GSJ2</accession>
<proteinExistence type="predicted"/>
<sequence length="191" mass="21891">MPFKYDFRKRRNTFRKVMGLLSKTKAKMMIETGTSREGLKGAKSNGAATIVFGKWASENAAFLHSVDINEKSVANAQTEVDKQKLNEWVKIHESDSVAFLDAFADKVDFLYLDSYDYSSNVEVQKKSQEHHLKEFKAIENKLHDKSIVLIDDCDLPNGGKGKLVIAYMLENGWRIEEEAYQVLLVREDFPY</sequence>
<keyword evidence="1" id="KW-0808">Transferase</keyword>
<dbReference type="Proteomes" id="UP000718451">
    <property type="component" value="Unassembled WGS sequence"/>
</dbReference>
<name>A0ABX1GSJ2_9FLAO</name>
<evidence type="ECO:0000313" key="2">
    <source>
        <dbReference type="Proteomes" id="UP000718451"/>
    </source>
</evidence>
<dbReference type="Pfam" id="PF13578">
    <property type="entry name" value="Methyltransf_24"/>
    <property type="match status" value="1"/>
</dbReference>
<protein>
    <submittedName>
        <fullName evidence="1">Class I SAM-dependent methyltransferase</fullName>
    </submittedName>
</protein>
<dbReference type="GO" id="GO:0008168">
    <property type="term" value="F:methyltransferase activity"/>
    <property type="evidence" value="ECO:0007669"/>
    <property type="project" value="UniProtKB-KW"/>
</dbReference>
<comment type="caution">
    <text evidence="1">The sequence shown here is derived from an EMBL/GenBank/DDBJ whole genome shotgun (WGS) entry which is preliminary data.</text>
</comment>
<keyword evidence="2" id="KW-1185">Reference proteome</keyword>
<organism evidence="1 2">
    <name type="scientific">Croceivirga thetidis</name>
    <dbReference type="NCBI Taxonomy" id="2721623"/>
    <lineage>
        <taxon>Bacteria</taxon>
        <taxon>Pseudomonadati</taxon>
        <taxon>Bacteroidota</taxon>
        <taxon>Flavobacteriia</taxon>
        <taxon>Flavobacteriales</taxon>
        <taxon>Flavobacteriaceae</taxon>
        <taxon>Croceivirga</taxon>
    </lineage>
</organism>
<gene>
    <name evidence="1" type="ORF">HCU67_13225</name>
</gene>
<dbReference type="SUPFAM" id="SSF53335">
    <property type="entry name" value="S-adenosyl-L-methionine-dependent methyltransferases"/>
    <property type="match status" value="1"/>
</dbReference>
<dbReference type="GO" id="GO:0032259">
    <property type="term" value="P:methylation"/>
    <property type="evidence" value="ECO:0007669"/>
    <property type="project" value="UniProtKB-KW"/>
</dbReference>
<evidence type="ECO:0000313" key="1">
    <source>
        <dbReference type="EMBL" id="NKI32912.1"/>
    </source>
</evidence>
<reference evidence="1 2" key="1">
    <citation type="submission" date="2020-04" db="EMBL/GenBank/DDBJ databases">
        <authorList>
            <person name="Yoon J."/>
        </authorList>
    </citation>
    <scope>NUCLEOTIDE SEQUENCE [LARGE SCALE GENOMIC DNA]</scope>
    <source>
        <strain evidence="1 2">DJ-13</strain>
    </source>
</reference>
<dbReference type="InterPro" id="IPR029063">
    <property type="entry name" value="SAM-dependent_MTases_sf"/>
</dbReference>
<dbReference type="Gene3D" id="3.40.50.150">
    <property type="entry name" value="Vaccinia Virus protein VP39"/>
    <property type="match status" value="1"/>
</dbReference>
<dbReference type="EMBL" id="JAAWWL010000002">
    <property type="protein sequence ID" value="NKI32912.1"/>
    <property type="molecule type" value="Genomic_DNA"/>
</dbReference>